<dbReference type="PROSITE" id="PS51257">
    <property type="entry name" value="PROKAR_LIPOPROTEIN"/>
    <property type="match status" value="1"/>
</dbReference>
<keyword evidence="4" id="KW-0732">Signal</keyword>
<comment type="similarity">
    <text evidence="3">Belongs to the bacteroidetes fimbrillin superfamily. FimA/Mfa1 family.</text>
</comment>
<evidence type="ECO:0000313" key="12">
    <source>
        <dbReference type="EMBL" id="SJZ31055.1"/>
    </source>
</evidence>
<proteinExistence type="inferred from homology"/>
<evidence type="ECO:0000259" key="11">
    <source>
        <dbReference type="Pfam" id="PF06321"/>
    </source>
</evidence>
<evidence type="ECO:0000256" key="10">
    <source>
        <dbReference type="ARBA" id="ARBA00023288"/>
    </source>
</evidence>
<evidence type="ECO:0000256" key="9">
    <source>
        <dbReference type="ARBA" id="ARBA00023263"/>
    </source>
</evidence>
<evidence type="ECO:0000256" key="5">
    <source>
        <dbReference type="ARBA" id="ARBA00023026"/>
    </source>
</evidence>
<dbReference type="Pfam" id="PF06321">
    <property type="entry name" value="P_gingi_FimA"/>
    <property type="match status" value="1"/>
</dbReference>
<keyword evidence="8" id="KW-0998">Cell outer membrane</keyword>
<dbReference type="RefSeq" id="WP_159100475.1">
    <property type="nucleotide sequence ID" value="NZ_FUWL01000003.1"/>
</dbReference>
<keyword evidence="5" id="KW-0843">Virulence</keyword>
<dbReference type="Proteomes" id="UP000189956">
    <property type="component" value="Unassembled WGS sequence"/>
</dbReference>
<dbReference type="InterPro" id="IPR029141">
    <property type="entry name" value="FimA_N"/>
</dbReference>
<dbReference type="EMBL" id="FUWL01000003">
    <property type="protein sequence ID" value="SJZ31055.1"/>
    <property type="molecule type" value="Genomic_DNA"/>
</dbReference>
<dbReference type="Gene3D" id="2.60.40.2580">
    <property type="match status" value="1"/>
</dbReference>
<gene>
    <name evidence="12" type="ORF">SAMN02745205_00051</name>
</gene>
<reference evidence="12 13" key="1">
    <citation type="submission" date="2017-02" db="EMBL/GenBank/DDBJ databases">
        <authorList>
            <person name="Peterson S.W."/>
        </authorList>
    </citation>
    <scope>NUCLEOTIDE SEQUENCE [LARGE SCALE GENOMIC DNA]</scope>
    <source>
        <strain evidence="12 13">ATCC 700135</strain>
    </source>
</reference>
<keyword evidence="6" id="KW-0472">Membrane</keyword>
<feature type="domain" description="Major fimbrial subunit protein N-terminal" evidence="11">
    <location>
        <begin position="35"/>
        <end position="145"/>
    </location>
</feature>
<comment type="subcellular location">
    <subcellularLocation>
        <location evidence="1">Cell outer membrane</location>
    </subcellularLocation>
    <subcellularLocation>
        <location evidence="2">Fimbrium</location>
    </subcellularLocation>
</comment>
<keyword evidence="7" id="KW-0564">Palmitate</keyword>
<protein>
    <submittedName>
        <fullName evidence="12">Major fimbrial subunit protein (FimA)</fullName>
    </submittedName>
</protein>
<dbReference type="GO" id="GO:0009289">
    <property type="term" value="C:pilus"/>
    <property type="evidence" value="ECO:0007669"/>
    <property type="project" value="UniProtKB-SubCell"/>
</dbReference>
<dbReference type="AlphaFoldDB" id="A0A1T4JLK2"/>
<organism evidence="12 13">
    <name type="scientific">Porphyromonas cangingivalis</name>
    <dbReference type="NCBI Taxonomy" id="36874"/>
    <lineage>
        <taxon>Bacteria</taxon>
        <taxon>Pseudomonadati</taxon>
        <taxon>Bacteroidota</taxon>
        <taxon>Bacteroidia</taxon>
        <taxon>Bacteroidales</taxon>
        <taxon>Porphyromonadaceae</taxon>
        <taxon>Porphyromonas</taxon>
    </lineage>
</organism>
<sequence>MKVMKEKAYMLFLLIGILLLAGCKETPSDPAGEEATISLVLGDTRIRGGDLFVGDDVISKVRVYVFSGSHIEAMQVFNAGELAFVNPFRVKCVTGEKSIFVVANEPAAVSDRLNEVKTPSDLDAIKLETDSFLPKPLTMVGNGTVNINSSTGAMVSISLKRVVAKITLKIRNASTGPASLSLLGVELHRGMKSTPLIEGASPAPHNFWNKRNDYSAPQEVTAEGFQVWSSDDAVYLFENLGSVSDTTSRATSLVIHAKYNDVNTKYRAYINDENSEGADHRYSIKRNYCYNLIADIKNLGESDGITLRTEVRPWEVVGNDLLFKRVYSITPHPTFEQKTFEVATPGDEVEFKFKLMNPVEALWRVQLTNPIHFEALTTGGAVVSGGVGQEYTIKIRPRQPQSDQAHTTEIFITVDDAEIPLLKNNTAIGIGNRIVIKQPMVSTP</sequence>
<evidence type="ECO:0000256" key="2">
    <source>
        <dbReference type="ARBA" id="ARBA00004561"/>
    </source>
</evidence>
<keyword evidence="9" id="KW-0281">Fimbrium</keyword>
<keyword evidence="10" id="KW-0449">Lipoprotein</keyword>
<evidence type="ECO:0000256" key="6">
    <source>
        <dbReference type="ARBA" id="ARBA00023136"/>
    </source>
</evidence>
<evidence type="ECO:0000313" key="13">
    <source>
        <dbReference type="Proteomes" id="UP000189956"/>
    </source>
</evidence>
<evidence type="ECO:0000256" key="3">
    <source>
        <dbReference type="ARBA" id="ARBA00006011"/>
    </source>
</evidence>
<name>A0A1T4JLK2_PORCN</name>
<dbReference type="GO" id="GO:0009279">
    <property type="term" value="C:cell outer membrane"/>
    <property type="evidence" value="ECO:0007669"/>
    <property type="project" value="UniProtKB-SubCell"/>
</dbReference>
<evidence type="ECO:0000256" key="7">
    <source>
        <dbReference type="ARBA" id="ARBA00023139"/>
    </source>
</evidence>
<evidence type="ECO:0000256" key="1">
    <source>
        <dbReference type="ARBA" id="ARBA00004442"/>
    </source>
</evidence>
<accession>A0A1T4JLK2</accession>
<evidence type="ECO:0000256" key="8">
    <source>
        <dbReference type="ARBA" id="ARBA00023237"/>
    </source>
</evidence>
<evidence type="ECO:0000256" key="4">
    <source>
        <dbReference type="ARBA" id="ARBA00022729"/>
    </source>
</evidence>